<dbReference type="InterPro" id="IPR002156">
    <property type="entry name" value="RNaseH_domain"/>
</dbReference>
<evidence type="ECO:0000313" key="2">
    <source>
        <dbReference type="EMBL" id="GAA0167636.1"/>
    </source>
</evidence>
<feature type="domain" description="RNase H type-1" evidence="1">
    <location>
        <begin position="34"/>
        <end position="140"/>
    </location>
</feature>
<reference evidence="2 3" key="1">
    <citation type="submission" date="2024-01" db="EMBL/GenBank/DDBJ databases">
        <title>The complete chloroplast genome sequence of Lithospermum erythrorhizon: insights into the phylogenetic relationship among Boraginaceae species and the maternal lineages of purple gromwells.</title>
        <authorList>
            <person name="Okada T."/>
            <person name="Watanabe K."/>
        </authorList>
    </citation>
    <scope>NUCLEOTIDE SEQUENCE [LARGE SCALE GENOMIC DNA]</scope>
</reference>
<evidence type="ECO:0000259" key="1">
    <source>
        <dbReference type="Pfam" id="PF13456"/>
    </source>
</evidence>
<dbReference type="EMBL" id="BAABME010006165">
    <property type="protein sequence ID" value="GAA0167636.1"/>
    <property type="molecule type" value="Genomic_DNA"/>
</dbReference>
<dbReference type="PANTHER" id="PTHR47723:SF19">
    <property type="entry name" value="POLYNUCLEOTIDYL TRANSFERASE, RIBONUCLEASE H-LIKE SUPERFAMILY PROTEIN"/>
    <property type="match status" value="1"/>
</dbReference>
<dbReference type="PANTHER" id="PTHR47723">
    <property type="entry name" value="OS05G0353850 PROTEIN"/>
    <property type="match status" value="1"/>
</dbReference>
<dbReference type="InterPro" id="IPR012337">
    <property type="entry name" value="RNaseH-like_sf"/>
</dbReference>
<dbReference type="InterPro" id="IPR053151">
    <property type="entry name" value="RNase_H-like"/>
</dbReference>
<dbReference type="AlphaFoldDB" id="A0AAV3QWH8"/>
<protein>
    <recommendedName>
        <fullName evidence="1">RNase H type-1 domain-containing protein</fullName>
    </recommendedName>
</protein>
<organism evidence="2 3">
    <name type="scientific">Lithospermum erythrorhizon</name>
    <name type="common">Purple gromwell</name>
    <name type="synonym">Lithospermum officinale var. erythrorhizon</name>
    <dbReference type="NCBI Taxonomy" id="34254"/>
    <lineage>
        <taxon>Eukaryota</taxon>
        <taxon>Viridiplantae</taxon>
        <taxon>Streptophyta</taxon>
        <taxon>Embryophyta</taxon>
        <taxon>Tracheophyta</taxon>
        <taxon>Spermatophyta</taxon>
        <taxon>Magnoliopsida</taxon>
        <taxon>eudicotyledons</taxon>
        <taxon>Gunneridae</taxon>
        <taxon>Pentapetalae</taxon>
        <taxon>asterids</taxon>
        <taxon>lamiids</taxon>
        <taxon>Boraginales</taxon>
        <taxon>Boraginaceae</taxon>
        <taxon>Boraginoideae</taxon>
        <taxon>Lithospermeae</taxon>
        <taxon>Lithospermum</taxon>
    </lineage>
</organism>
<comment type="caution">
    <text evidence="2">The sequence shown here is derived from an EMBL/GenBank/DDBJ whole genome shotgun (WGS) entry which is preliminary data.</text>
</comment>
<dbReference type="CDD" id="cd06222">
    <property type="entry name" value="RNase_H_like"/>
    <property type="match status" value="1"/>
</dbReference>
<dbReference type="Pfam" id="PF13456">
    <property type="entry name" value="RVT_3"/>
    <property type="match status" value="1"/>
</dbReference>
<keyword evidence="3" id="KW-1185">Reference proteome</keyword>
<proteinExistence type="predicted"/>
<evidence type="ECO:0000313" key="3">
    <source>
        <dbReference type="Proteomes" id="UP001454036"/>
    </source>
</evidence>
<accession>A0AAV3QWH8</accession>
<dbReference type="Gene3D" id="3.30.420.10">
    <property type="entry name" value="Ribonuclease H-like superfamily/Ribonuclease H"/>
    <property type="match status" value="1"/>
</dbReference>
<dbReference type="GO" id="GO:0003676">
    <property type="term" value="F:nucleic acid binding"/>
    <property type="evidence" value="ECO:0007669"/>
    <property type="project" value="InterPro"/>
</dbReference>
<dbReference type="InterPro" id="IPR036397">
    <property type="entry name" value="RNaseH_sf"/>
</dbReference>
<name>A0AAV3QWH8_LITER</name>
<dbReference type="Proteomes" id="UP001454036">
    <property type="component" value="Unassembled WGS sequence"/>
</dbReference>
<gene>
    <name evidence="2" type="ORF">LIER_22521</name>
</gene>
<dbReference type="GO" id="GO:0004523">
    <property type="term" value="F:RNA-DNA hybrid ribonuclease activity"/>
    <property type="evidence" value="ECO:0007669"/>
    <property type="project" value="InterPro"/>
</dbReference>
<dbReference type="SUPFAM" id="SSF53098">
    <property type="entry name" value="Ribonuclease H-like"/>
    <property type="match status" value="1"/>
</dbReference>
<sequence length="141" mass="15971">MQEQLQNAGCGEVLVRWKTRNGALFEQSGYIEVNCDAGWTKEQGTGSVGVVCRDNTGTYRGAYFNILERVMSPLVAEVCALREGLHFAWRMNYNSIELETDSKQLIEMLQGKMGIQVEVEVLVVDICHLAFHMEVKFQHVK</sequence>
<dbReference type="InterPro" id="IPR044730">
    <property type="entry name" value="RNase_H-like_dom_plant"/>
</dbReference>